<keyword evidence="3" id="KW-1185">Reference proteome</keyword>
<feature type="transmembrane region" description="Helical" evidence="1">
    <location>
        <begin position="62"/>
        <end position="79"/>
    </location>
</feature>
<feature type="transmembrane region" description="Helical" evidence="1">
    <location>
        <begin position="149"/>
        <end position="167"/>
    </location>
</feature>
<reference evidence="3" key="1">
    <citation type="journal article" date="2019" name="Int. J. Syst. Evol. Microbiol.">
        <title>The Global Catalogue of Microorganisms (GCM) 10K type strain sequencing project: providing services to taxonomists for standard genome sequencing and annotation.</title>
        <authorList>
            <consortium name="The Broad Institute Genomics Platform"/>
            <consortium name="The Broad Institute Genome Sequencing Center for Infectious Disease"/>
            <person name="Wu L."/>
            <person name="Ma J."/>
        </authorList>
    </citation>
    <scope>NUCLEOTIDE SEQUENCE [LARGE SCALE GENOMIC DNA]</scope>
    <source>
        <strain evidence="3">NBRC 112299</strain>
    </source>
</reference>
<evidence type="ECO:0000256" key="1">
    <source>
        <dbReference type="SAM" id="Phobius"/>
    </source>
</evidence>
<keyword evidence="1" id="KW-0812">Transmembrane</keyword>
<dbReference type="Proteomes" id="UP001157125">
    <property type="component" value="Unassembled WGS sequence"/>
</dbReference>
<feature type="transmembrane region" description="Helical" evidence="1">
    <location>
        <begin position="119"/>
        <end position="137"/>
    </location>
</feature>
<sequence>MILAAIIACEIAFWVAIIAGLVTRYALKRPRLGAAFLIAAPVVDVILLTLVCVDLLGGGTASWHHGLAAIYLGISVAYGHRMVAWVDVKYTQWFRGGPAPKKLYGAAYMRKCWADAARTVVAMLIALGIVQVLIWVVGNAEQTAALADFRMVIGIVAAADILWALSLHGVAQDAAVRSEVGSARHSTTALTDRLAEFLS</sequence>
<keyword evidence="1" id="KW-0472">Membrane</keyword>
<evidence type="ECO:0008006" key="4">
    <source>
        <dbReference type="Google" id="ProtNLM"/>
    </source>
</evidence>
<comment type="caution">
    <text evidence="2">The sequence shown here is derived from an EMBL/GenBank/DDBJ whole genome shotgun (WGS) entry which is preliminary data.</text>
</comment>
<keyword evidence="1" id="KW-1133">Transmembrane helix</keyword>
<gene>
    <name evidence="2" type="ORF">GCM10025876_31330</name>
</gene>
<dbReference type="RefSeq" id="WP_348523643.1">
    <property type="nucleotide sequence ID" value="NZ_BSUN01000001.1"/>
</dbReference>
<evidence type="ECO:0000313" key="3">
    <source>
        <dbReference type="Proteomes" id="UP001157125"/>
    </source>
</evidence>
<protein>
    <recommendedName>
        <fullName evidence="4">RDD family protein</fullName>
    </recommendedName>
</protein>
<accession>A0ABQ6IJS4</accession>
<evidence type="ECO:0000313" key="2">
    <source>
        <dbReference type="EMBL" id="GMA36929.1"/>
    </source>
</evidence>
<dbReference type="EMBL" id="BSUN01000001">
    <property type="protein sequence ID" value="GMA36929.1"/>
    <property type="molecule type" value="Genomic_DNA"/>
</dbReference>
<proteinExistence type="predicted"/>
<feature type="transmembrane region" description="Helical" evidence="1">
    <location>
        <begin position="6"/>
        <end position="27"/>
    </location>
</feature>
<organism evidence="2 3">
    <name type="scientific">Demequina litorisediminis</name>
    <dbReference type="NCBI Taxonomy" id="1849022"/>
    <lineage>
        <taxon>Bacteria</taxon>
        <taxon>Bacillati</taxon>
        <taxon>Actinomycetota</taxon>
        <taxon>Actinomycetes</taxon>
        <taxon>Micrococcales</taxon>
        <taxon>Demequinaceae</taxon>
        <taxon>Demequina</taxon>
    </lineage>
</organism>
<feature type="transmembrane region" description="Helical" evidence="1">
    <location>
        <begin position="34"/>
        <end position="56"/>
    </location>
</feature>
<name>A0ABQ6IJS4_9MICO</name>